<evidence type="ECO:0000256" key="1">
    <source>
        <dbReference type="ARBA" id="ARBA00001946"/>
    </source>
</evidence>
<evidence type="ECO:0000256" key="2">
    <source>
        <dbReference type="ARBA" id="ARBA00004496"/>
    </source>
</evidence>
<evidence type="ECO:0000256" key="4">
    <source>
        <dbReference type="ARBA" id="ARBA00022722"/>
    </source>
</evidence>
<keyword evidence="3" id="KW-0963">Cytoplasm</keyword>
<dbReference type="Proteomes" id="UP001256547">
    <property type="component" value="Unassembled WGS sequence"/>
</dbReference>
<evidence type="ECO:0000256" key="3">
    <source>
        <dbReference type="ARBA" id="ARBA00022490"/>
    </source>
</evidence>
<evidence type="ECO:0000256" key="10">
    <source>
        <dbReference type="ARBA" id="ARBA00023172"/>
    </source>
</evidence>
<name>A0ABU3ES23_9ENTE</name>
<keyword evidence="6" id="KW-0255">Endonuclease</keyword>
<gene>
    <name evidence="14" type="ORF">P7D39_11645</name>
</gene>
<dbReference type="Gene3D" id="3.40.1350.10">
    <property type="match status" value="1"/>
</dbReference>
<dbReference type="Pfam" id="PF03838">
    <property type="entry name" value="RecU"/>
    <property type="match status" value="1"/>
</dbReference>
<evidence type="ECO:0000256" key="12">
    <source>
        <dbReference type="ARBA" id="ARBA00023447"/>
    </source>
</evidence>
<sequence length="167" mass="19134">MKPWSQFEKHIESVNQFYRVKGFGVVEKIPNGTKTIRQGGRQIIVRDTKTGCDFIGHLDGTPIAFDCKLTANKTNFPFGSGKVVTVKPHQKAFLKDFKKSGGQAFFLIALENARRVFLVDIDSYMTIEQEMLLNKRKSIPIGRLEEYEVDQATGIIDYRRNILEYLK</sequence>
<evidence type="ECO:0000313" key="15">
    <source>
        <dbReference type="Proteomes" id="UP001256547"/>
    </source>
</evidence>
<keyword evidence="10" id="KW-0233">DNA recombination</keyword>
<evidence type="ECO:0000256" key="8">
    <source>
        <dbReference type="ARBA" id="ARBA00022801"/>
    </source>
</evidence>
<evidence type="ECO:0000313" key="14">
    <source>
        <dbReference type="EMBL" id="MDT2597652.1"/>
    </source>
</evidence>
<evidence type="ECO:0000256" key="9">
    <source>
        <dbReference type="ARBA" id="ARBA00022842"/>
    </source>
</evidence>
<dbReference type="InterPro" id="IPR004612">
    <property type="entry name" value="Resolv_RecU"/>
</dbReference>
<dbReference type="SUPFAM" id="SSF52980">
    <property type="entry name" value="Restriction endonuclease-like"/>
    <property type="match status" value="1"/>
</dbReference>
<keyword evidence="8" id="KW-0378">Hydrolase</keyword>
<keyword evidence="15" id="KW-1185">Reference proteome</keyword>
<organism evidence="14 15">
    <name type="scientific">Enterococcus dongliensis</name>
    <dbReference type="NCBI Taxonomy" id="2559925"/>
    <lineage>
        <taxon>Bacteria</taxon>
        <taxon>Bacillati</taxon>
        <taxon>Bacillota</taxon>
        <taxon>Bacilli</taxon>
        <taxon>Lactobacillales</taxon>
        <taxon>Enterococcaceae</taxon>
        <taxon>Enterococcus</taxon>
    </lineage>
</organism>
<keyword evidence="9" id="KW-0460">Magnesium</keyword>
<comment type="caution">
    <text evidence="14">The sequence shown here is derived from an EMBL/GenBank/DDBJ whole genome shotgun (WGS) entry which is preliminary data.</text>
</comment>
<evidence type="ECO:0000256" key="11">
    <source>
        <dbReference type="ARBA" id="ARBA00023204"/>
    </source>
</evidence>
<evidence type="ECO:0000256" key="13">
    <source>
        <dbReference type="ARBA" id="ARBA00029523"/>
    </source>
</evidence>
<dbReference type="RefSeq" id="WP_311924907.1">
    <property type="nucleotide sequence ID" value="NZ_JARPYR010000028.1"/>
</dbReference>
<comment type="similarity">
    <text evidence="12">Belongs to the RecU family.</text>
</comment>
<dbReference type="InterPro" id="IPR011856">
    <property type="entry name" value="tRNA_endonuc-like_dom_sf"/>
</dbReference>
<reference evidence="14 15" key="1">
    <citation type="submission" date="2023-03" db="EMBL/GenBank/DDBJ databases">
        <authorList>
            <person name="Shen W."/>
            <person name="Cai J."/>
        </authorList>
    </citation>
    <scope>NUCLEOTIDE SEQUENCE [LARGE SCALE GENOMIC DNA]</scope>
    <source>
        <strain evidence="14 15">P72-2</strain>
    </source>
</reference>
<evidence type="ECO:0000256" key="7">
    <source>
        <dbReference type="ARBA" id="ARBA00022763"/>
    </source>
</evidence>
<keyword evidence="11" id="KW-0234">DNA repair</keyword>
<keyword evidence="7" id="KW-0227">DNA damage</keyword>
<keyword evidence="5" id="KW-0479">Metal-binding</keyword>
<evidence type="ECO:0000256" key="6">
    <source>
        <dbReference type="ARBA" id="ARBA00022759"/>
    </source>
</evidence>
<protein>
    <recommendedName>
        <fullName evidence="13">Holliday junction resolvase RecU</fullName>
    </recommendedName>
</protein>
<proteinExistence type="inferred from homology"/>
<dbReference type="InterPro" id="IPR011335">
    <property type="entry name" value="Restrct_endonuc-II-like"/>
</dbReference>
<comment type="subcellular location">
    <subcellularLocation>
        <location evidence="2">Cytoplasm</location>
    </subcellularLocation>
</comment>
<comment type="cofactor">
    <cofactor evidence="1">
        <name>Mg(2+)</name>
        <dbReference type="ChEBI" id="CHEBI:18420"/>
    </cofactor>
</comment>
<accession>A0ABU3ES23</accession>
<dbReference type="EMBL" id="JARPYR010000028">
    <property type="protein sequence ID" value="MDT2597652.1"/>
    <property type="molecule type" value="Genomic_DNA"/>
</dbReference>
<evidence type="ECO:0000256" key="5">
    <source>
        <dbReference type="ARBA" id="ARBA00022723"/>
    </source>
</evidence>
<keyword evidence="4" id="KW-0540">Nuclease</keyword>